<accession>A0A6A8GGE4</accession>
<name>A0A6A8GGE4_9EURY</name>
<dbReference type="SUPFAM" id="SSF52206">
    <property type="entry name" value="Hypothetical protein MTH538"/>
    <property type="match status" value="1"/>
</dbReference>
<dbReference type="Pfam" id="PF08937">
    <property type="entry name" value="ThsB_TIR"/>
    <property type="match status" value="1"/>
</dbReference>
<dbReference type="InterPro" id="IPR015032">
    <property type="entry name" value="ThsB__TIR-like_domain"/>
</dbReference>
<reference evidence="2 3" key="1">
    <citation type="submission" date="2019-11" db="EMBL/GenBank/DDBJ databases">
        <title>Whole genome sequence of Haloferax sp. MBLA0076.</title>
        <authorList>
            <person name="Seo M.-J."/>
            <person name="Cho E.-S."/>
        </authorList>
    </citation>
    <scope>NUCLEOTIDE SEQUENCE [LARGE SCALE GENOMIC DNA]</scope>
    <source>
        <strain evidence="2 3">MBLA0076</strain>
    </source>
</reference>
<protein>
    <submittedName>
        <fullName evidence="2">TIR domain-containing protein</fullName>
    </submittedName>
</protein>
<dbReference type="EMBL" id="WKJO01000001">
    <property type="protein sequence ID" value="MRX21861.1"/>
    <property type="molecule type" value="Genomic_DNA"/>
</dbReference>
<dbReference type="Proteomes" id="UP000439022">
    <property type="component" value="Unassembled WGS sequence"/>
</dbReference>
<keyword evidence="3" id="KW-1185">Reference proteome</keyword>
<evidence type="ECO:0000313" key="3">
    <source>
        <dbReference type="Proteomes" id="UP000439022"/>
    </source>
</evidence>
<evidence type="ECO:0000259" key="1">
    <source>
        <dbReference type="Pfam" id="PF08937"/>
    </source>
</evidence>
<sequence>MFISHAWDYNDDYERVVEFLDDFNELEWQDHSVPLTDPLDTVNDVHLRARLRDQIRTTSVVLVLAGMYSAHREWIQNEIELANEFDKPIVGIRPHGAKQTPNLVEEAAIEMVGWRQNSIVRAIVDHSL</sequence>
<gene>
    <name evidence="2" type="ORF">GJR96_07815</name>
</gene>
<proteinExistence type="predicted"/>
<comment type="caution">
    <text evidence="2">The sequence shown here is derived from an EMBL/GenBank/DDBJ whole genome shotgun (WGS) entry which is preliminary data.</text>
</comment>
<evidence type="ECO:0000313" key="2">
    <source>
        <dbReference type="EMBL" id="MRX21861.1"/>
    </source>
</evidence>
<feature type="domain" description="Thoeris protein ThsB TIR-like" evidence="1">
    <location>
        <begin position="2"/>
        <end position="98"/>
    </location>
</feature>
<organism evidence="2 3">
    <name type="scientific">Haloferax litoreum</name>
    <dbReference type="NCBI Taxonomy" id="2666140"/>
    <lineage>
        <taxon>Archaea</taxon>
        <taxon>Methanobacteriati</taxon>
        <taxon>Methanobacteriota</taxon>
        <taxon>Stenosarchaea group</taxon>
        <taxon>Halobacteria</taxon>
        <taxon>Halobacteriales</taxon>
        <taxon>Haloferacaceae</taxon>
        <taxon>Haloferax</taxon>
    </lineage>
</organism>
<dbReference type="Gene3D" id="3.40.50.9200">
    <property type="entry name" value="Hypothetical protein MTH538"/>
    <property type="match status" value="1"/>
</dbReference>
<dbReference type="AlphaFoldDB" id="A0A6A8GGE4"/>
<dbReference type="InterPro" id="IPR036490">
    <property type="entry name" value="ThsB_TIR-like_sf"/>
</dbReference>